<keyword evidence="2" id="KW-1185">Reference proteome</keyword>
<reference evidence="1 2" key="1">
    <citation type="submission" date="2016-08" db="EMBL/GenBank/DDBJ databases">
        <authorList>
            <person name="Seilhamer J.J."/>
        </authorList>
    </citation>
    <scope>NUCLEOTIDE SEQUENCE [LARGE SCALE GENOMIC DNA]</scope>
    <source>
        <strain evidence="1 2">DX4</strain>
    </source>
</reference>
<proteinExistence type="predicted"/>
<organism evidence="1 2">
    <name type="scientific">Pedobacter steynii</name>
    <dbReference type="NCBI Taxonomy" id="430522"/>
    <lineage>
        <taxon>Bacteria</taxon>
        <taxon>Pseudomonadati</taxon>
        <taxon>Bacteroidota</taxon>
        <taxon>Sphingobacteriia</taxon>
        <taxon>Sphingobacteriales</taxon>
        <taxon>Sphingobacteriaceae</taxon>
        <taxon>Pedobacter</taxon>
    </lineage>
</organism>
<evidence type="ECO:0000313" key="2">
    <source>
        <dbReference type="Proteomes" id="UP000094313"/>
    </source>
</evidence>
<dbReference type="KEGG" id="psty:BFS30_07945"/>
<dbReference type="Proteomes" id="UP000094313">
    <property type="component" value="Chromosome"/>
</dbReference>
<evidence type="ECO:0000313" key="1">
    <source>
        <dbReference type="EMBL" id="AOM77102.1"/>
    </source>
</evidence>
<sequence>MEALCTDSALSPAAVRRRCERVYQEILIQEKTKSLAIKTLRVFDPSYRKTDGLKKGLIKLTSPFP</sequence>
<dbReference type="EMBL" id="CP017141">
    <property type="protein sequence ID" value="AOM77102.1"/>
    <property type="molecule type" value="Genomic_DNA"/>
</dbReference>
<dbReference type="AlphaFoldDB" id="A0A1D7QEJ9"/>
<name>A0A1D7QEJ9_9SPHI</name>
<gene>
    <name evidence="1" type="ORF">BFS30_07945</name>
</gene>
<protein>
    <submittedName>
        <fullName evidence="1">Uncharacterized protein</fullName>
    </submittedName>
</protein>
<accession>A0A1D7QEJ9</accession>